<dbReference type="Proteomes" id="UP000293995">
    <property type="component" value="Chromosome"/>
</dbReference>
<dbReference type="RefSeq" id="WP_129389764.1">
    <property type="nucleotide sequence ID" value="NZ_CP035494.1"/>
</dbReference>
<keyword evidence="3" id="KW-1185">Reference proteome</keyword>
<accession>A0A4P6EDR8</accession>
<dbReference type="KEGG" id="mprt:ET475_10730"/>
<dbReference type="EMBL" id="CP035494">
    <property type="protein sequence ID" value="QAY60415.1"/>
    <property type="molecule type" value="Genomic_DNA"/>
</dbReference>
<reference evidence="2 3" key="1">
    <citation type="submission" date="2019-01" db="EMBL/GenBank/DDBJ databases">
        <title>Genome sequencing of strain DFW100M-13.</title>
        <authorList>
            <person name="Heo J."/>
            <person name="Kim S.-J."/>
            <person name="Kim J.-S."/>
            <person name="Hong S.-B."/>
            <person name="Kwon S.-W."/>
        </authorList>
    </citation>
    <scope>NUCLEOTIDE SEQUENCE [LARGE SCALE GENOMIC DNA]</scope>
    <source>
        <strain evidence="2 3">DFW100M-13</strain>
    </source>
</reference>
<evidence type="ECO:0000313" key="2">
    <source>
        <dbReference type="EMBL" id="QAY60415.1"/>
    </source>
</evidence>
<evidence type="ECO:0000256" key="1">
    <source>
        <dbReference type="SAM" id="Phobius"/>
    </source>
</evidence>
<feature type="transmembrane region" description="Helical" evidence="1">
    <location>
        <begin position="122"/>
        <end position="141"/>
    </location>
</feature>
<dbReference type="InterPro" id="IPR036890">
    <property type="entry name" value="HATPase_C_sf"/>
</dbReference>
<name>A0A4P6EDR8_9MICO</name>
<evidence type="ECO:0008006" key="4">
    <source>
        <dbReference type="Google" id="ProtNLM"/>
    </source>
</evidence>
<feature type="transmembrane region" description="Helical" evidence="1">
    <location>
        <begin position="33"/>
        <end position="52"/>
    </location>
</feature>
<organism evidence="2 3">
    <name type="scientific">Microbacterium protaetiae</name>
    <dbReference type="NCBI Taxonomy" id="2509458"/>
    <lineage>
        <taxon>Bacteria</taxon>
        <taxon>Bacillati</taxon>
        <taxon>Actinomycetota</taxon>
        <taxon>Actinomycetes</taxon>
        <taxon>Micrococcales</taxon>
        <taxon>Microbacteriaceae</taxon>
        <taxon>Microbacterium</taxon>
    </lineage>
</organism>
<gene>
    <name evidence="2" type="ORF">ET475_10730</name>
</gene>
<keyword evidence="1" id="KW-0812">Transmembrane</keyword>
<evidence type="ECO:0000313" key="3">
    <source>
        <dbReference type="Proteomes" id="UP000293995"/>
    </source>
</evidence>
<proteinExistence type="predicted"/>
<sequence length="392" mass="42798">MTDSERTVGGGPPRTGLRDRALRCLVGPRFIDLPTRALTFIVAASGIFWGVLESDDLAYVTLYYVSQILVLVVAFIPLSGSVLCVVLGALLCIRYPDFLNNFDFPIYVAAAVMLSRGRWRSWLGLSLLAMGFDFGMHALSPNSPVDFGYVAYTAVLTSALGISGFLIERRLNRELSTRARDAREYEQRVQNERIDLAINAHDTISQGLATEAAIIRLLSAQATEEERIPMLTELSLVNADTKQQLSHLLARLTGPVTGPTGGSGALYQGLDALRAAAETGRIELRLEHSAELERLPIETINDMLLAMRELVTNMVKHAARDQPCELKVFVEGCEPAELVLASRNYALDTAGHPPRSLSLRAKRLGGSCTAGVEDGIYSVEFRLPLPCSIPPD</sequence>
<feature type="transmembrane region" description="Helical" evidence="1">
    <location>
        <begin position="64"/>
        <end position="93"/>
    </location>
</feature>
<dbReference type="OrthoDB" id="4987530at2"/>
<dbReference type="AlphaFoldDB" id="A0A4P6EDR8"/>
<dbReference type="Gene3D" id="3.30.565.10">
    <property type="entry name" value="Histidine kinase-like ATPase, C-terminal domain"/>
    <property type="match status" value="1"/>
</dbReference>
<feature type="transmembrane region" description="Helical" evidence="1">
    <location>
        <begin position="147"/>
        <end position="167"/>
    </location>
</feature>
<keyword evidence="1" id="KW-1133">Transmembrane helix</keyword>
<keyword evidence="1" id="KW-0472">Membrane</keyword>
<protein>
    <recommendedName>
        <fullName evidence="4">Signal transduction histidine kinase subgroup 3 dimerisation and phosphoacceptor domain-containing protein</fullName>
    </recommendedName>
</protein>